<reference evidence="2 3" key="1">
    <citation type="submission" date="2019-07" db="EMBL/GenBank/DDBJ databases">
        <title>Cryptosporangium phraense sp. nov., isolated from plant litter.</title>
        <authorList>
            <person name="Suriyachadkun C."/>
        </authorList>
    </citation>
    <scope>NUCLEOTIDE SEQUENCE [LARGE SCALE GENOMIC DNA]</scope>
    <source>
        <strain evidence="2 3">A-T 5661</strain>
    </source>
</reference>
<dbReference type="RefSeq" id="WP_142706080.1">
    <property type="nucleotide sequence ID" value="NZ_VIRS01000013.1"/>
</dbReference>
<evidence type="ECO:0000256" key="1">
    <source>
        <dbReference type="SAM" id="MobiDB-lite"/>
    </source>
</evidence>
<dbReference type="EMBL" id="VIRS01000013">
    <property type="protein sequence ID" value="TQS43382.1"/>
    <property type="molecule type" value="Genomic_DNA"/>
</dbReference>
<dbReference type="Proteomes" id="UP000317982">
    <property type="component" value="Unassembled WGS sequence"/>
</dbReference>
<feature type="compositionally biased region" description="Low complexity" evidence="1">
    <location>
        <begin position="206"/>
        <end position="220"/>
    </location>
</feature>
<dbReference type="InParanoid" id="A0A545APX5"/>
<evidence type="ECO:0000313" key="2">
    <source>
        <dbReference type="EMBL" id="TQS43382.1"/>
    </source>
</evidence>
<protein>
    <submittedName>
        <fullName evidence="2">Uncharacterized protein</fullName>
    </submittedName>
</protein>
<feature type="region of interest" description="Disordered" evidence="1">
    <location>
        <begin position="28"/>
        <end position="51"/>
    </location>
</feature>
<feature type="region of interest" description="Disordered" evidence="1">
    <location>
        <begin position="69"/>
        <end position="277"/>
    </location>
</feature>
<name>A0A545APX5_9ACTN</name>
<sequence>MARRFRPRSALASGLRRLGSAAYRAAALAEPSPERTSAGGLPSGGSTDGGVPAHWAEVVAARAPGLLAGVGVGTGRGRVRAAARPPSADGDPVAIPAPGGGEARPVRRPREAAARPASGEPRTPVRLIAEGDGARRALPDPTASPTVDRRSDAAYADVTKPGAEHTGAGRPVVKRPGAEQAATPWPRPIVTGRPTAPPAGRRRPPSDVVRPDAPGTATAPWPVPPPTDPIAPGVPADALEGHWPDLPDDSALWTPAPDPAPAAPARLARLAREQARR</sequence>
<gene>
    <name evidence="2" type="ORF">FL583_19305</name>
</gene>
<evidence type="ECO:0000313" key="3">
    <source>
        <dbReference type="Proteomes" id="UP000317982"/>
    </source>
</evidence>
<accession>A0A545APX5</accession>
<organism evidence="2 3">
    <name type="scientific">Cryptosporangium phraense</name>
    <dbReference type="NCBI Taxonomy" id="2593070"/>
    <lineage>
        <taxon>Bacteria</taxon>
        <taxon>Bacillati</taxon>
        <taxon>Actinomycetota</taxon>
        <taxon>Actinomycetes</taxon>
        <taxon>Cryptosporangiales</taxon>
        <taxon>Cryptosporangiaceae</taxon>
        <taxon>Cryptosporangium</taxon>
    </lineage>
</organism>
<keyword evidence="3" id="KW-1185">Reference proteome</keyword>
<feature type="compositionally biased region" description="Basic and acidic residues" evidence="1">
    <location>
        <begin position="104"/>
        <end position="113"/>
    </location>
</feature>
<comment type="caution">
    <text evidence="2">The sequence shown here is derived from an EMBL/GenBank/DDBJ whole genome shotgun (WGS) entry which is preliminary data.</text>
</comment>
<dbReference type="AlphaFoldDB" id="A0A545APX5"/>
<proteinExistence type="predicted"/>